<geneLocation type="mitochondrion" evidence="10"/>
<evidence type="ECO:0000256" key="6">
    <source>
        <dbReference type="ARBA" id="ARBA00023136"/>
    </source>
</evidence>
<feature type="transmembrane region" description="Helical" evidence="7">
    <location>
        <begin position="399"/>
        <end position="424"/>
    </location>
</feature>
<comment type="subcellular location">
    <subcellularLocation>
        <location evidence="2">Membrane</location>
        <topology evidence="2">Multi-pass membrane protein</topology>
    </subcellularLocation>
</comment>
<gene>
    <name evidence="10" type="primary">nad5</name>
</gene>
<dbReference type="NCBIfam" id="TIGR01974">
    <property type="entry name" value="NDH_I_L"/>
    <property type="match status" value="1"/>
</dbReference>
<dbReference type="GO" id="GO:0003954">
    <property type="term" value="F:NADH dehydrogenase activity"/>
    <property type="evidence" value="ECO:0007669"/>
    <property type="project" value="TreeGrafter"/>
</dbReference>
<feature type="transmembrane region" description="Helical" evidence="7">
    <location>
        <begin position="173"/>
        <end position="193"/>
    </location>
</feature>
<feature type="transmembrane region" description="Helical" evidence="7">
    <location>
        <begin position="363"/>
        <end position="387"/>
    </location>
</feature>
<comment type="function">
    <text evidence="1">Core subunit of the mitochondrial membrane respiratory chain NADH dehydrogenase (Complex I) that is believed to belong to the minimal assembly required for catalysis. Complex I functions in the transfer of electrons from NADH to the respiratory chain. The immediate electron acceptor for the enzyme is believed to be ubiquinone.</text>
</comment>
<keyword evidence="6 7" id="KW-0472">Membrane</keyword>
<comment type="catalytic activity">
    <reaction evidence="7">
        <text>a ubiquinone + NADH + 5 H(+)(in) = a ubiquinol + NAD(+) + 4 H(+)(out)</text>
        <dbReference type="Rhea" id="RHEA:29091"/>
        <dbReference type="Rhea" id="RHEA-COMP:9565"/>
        <dbReference type="Rhea" id="RHEA-COMP:9566"/>
        <dbReference type="ChEBI" id="CHEBI:15378"/>
        <dbReference type="ChEBI" id="CHEBI:16389"/>
        <dbReference type="ChEBI" id="CHEBI:17976"/>
        <dbReference type="ChEBI" id="CHEBI:57540"/>
        <dbReference type="ChEBI" id="CHEBI:57945"/>
        <dbReference type="EC" id="7.1.1.2"/>
    </reaction>
</comment>
<proteinExistence type="inferred from homology"/>
<dbReference type="InterPro" id="IPR018393">
    <property type="entry name" value="NADHpl_OxRdtase_5_subgr"/>
</dbReference>
<feature type="domain" description="NADH-Ubiquinone oxidoreductase (complex I) chain 5 N-terminal" evidence="9">
    <location>
        <begin position="69"/>
        <end position="119"/>
    </location>
</feature>
<keyword evidence="10" id="KW-0560">Oxidoreductase</keyword>
<evidence type="ECO:0000313" key="10">
    <source>
        <dbReference type="EMBL" id="AAO64966.1"/>
    </source>
</evidence>
<evidence type="ECO:0000256" key="5">
    <source>
        <dbReference type="ARBA" id="ARBA00023075"/>
    </source>
</evidence>
<organism evidence="10">
    <name type="scientific">Monoblepharella sp. JEL15</name>
    <dbReference type="NCBI Taxonomy" id="224130"/>
    <lineage>
        <taxon>Eukaryota</taxon>
        <taxon>Fungi</taxon>
        <taxon>Fungi incertae sedis</taxon>
        <taxon>Chytridiomycota</taxon>
        <taxon>Chytridiomycota incertae sedis</taxon>
        <taxon>Monoblepharidomycetes</taxon>
        <taxon>Monoblepharidales</taxon>
        <taxon>Monoblepharidaceae</taxon>
        <taxon>Monoblepharella</taxon>
    </lineage>
</organism>
<feature type="transmembrane region" description="Helical" evidence="7">
    <location>
        <begin position="30"/>
        <end position="50"/>
    </location>
</feature>
<feature type="transmembrane region" description="Helical" evidence="7">
    <location>
        <begin position="248"/>
        <end position="266"/>
    </location>
</feature>
<protein>
    <recommendedName>
        <fullName evidence="7">NADH-ubiquinone oxidoreductase chain 5</fullName>
        <ecNumber evidence="7">7.1.1.2</ecNumber>
    </recommendedName>
</protein>
<dbReference type="PANTHER" id="PTHR42829">
    <property type="entry name" value="NADH-UBIQUINONE OXIDOREDUCTASE CHAIN 5"/>
    <property type="match status" value="1"/>
</dbReference>
<dbReference type="InterPro" id="IPR001516">
    <property type="entry name" value="Proton_antipo_N"/>
</dbReference>
<dbReference type="GO" id="GO:0016020">
    <property type="term" value="C:membrane"/>
    <property type="evidence" value="ECO:0007669"/>
    <property type="project" value="UniProtKB-SubCell"/>
</dbReference>
<evidence type="ECO:0000256" key="2">
    <source>
        <dbReference type="ARBA" id="ARBA00004141"/>
    </source>
</evidence>
<evidence type="ECO:0000256" key="1">
    <source>
        <dbReference type="ARBA" id="ARBA00003257"/>
    </source>
</evidence>
<dbReference type="Pfam" id="PF00662">
    <property type="entry name" value="Proton_antipo_N"/>
    <property type="match status" value="1"/>
</dbReference>
<reference evidence="10" key="2">
    <citation type="journal article" date="2003" name="Nucleic Acids Res.">
        <title>Evolution of monoblepharidalean fungi based on complete mitochondrial genome sequences.</title>
        <authorList>
            <person name="Bullerwell C.E."/>
            <person name="Forget L."/>
            <person name="Lang B.F."/>
        </authorList>
    </citation>
    <scope>NUCLEOTIDE SEQUENCE</scope>
    <source>
        <strain evidence="10">JEL15</strain>
    </source>
</reference>
<dbReference type="GeneID" id="806863"/>
<name>Q85MB6_9FUNG</name>
<dbReference type="GO" id="GO:0042773">
    <property type="term" value="P:ATP synthesis coupled electron transport"/>
    <property type="evidence" value="ECO:0007669"/>
    <property type="project" value="InterPro"/>
</dbReference>
<accession>Q85MB6</accession>
<feature type="transmembrane region" description="Helical" evidence="7">
    <location>
        <begin position="445"/>
        <end position="466"/>
    </location>
</feature>
<keyword evidence="7 10" id="KW-0496">Mitochondrion</keyword>
<evidence type="ECO:0000259" key="8">
    <source>
        <dbReference type="Pfam" id="PF00361"/>
    </source>
</evidence>
<dbReference type="PRINTS" id="PR01434">
    <property type="entry name" value="NADHDHGNASE5"/>
</dbReference>
<dbReference type="RefSeq" id="NP_803521.1">
    <property type="nucleotide sequence ID" value="NC_004624.1"/>
</dbReference>
<dbReference type="PANTHER" id="PTHR42829:SF2">
    <property type="entry name" value="NADH-UBIQUINONE OXIDOREDUCTASE CHAIN 5"/>
    <property type="match status" value="1"/>
</dbReference>
<sequence>MYLLILTLPLLGSLLCGFLGRKLGNFGGPLLTIIFMGIVLILVAFGYYEVVLLKSPVYLGGMVNGLGSWLNLGWINLNMGFVFDELTLSMMIPICFISFLVHIYSMGYMSDDPHLQRFFSYLSLFTFFMLIMVSSDNWLLLFLGWEGVGLVSYLLIGFWFTRIKANQSALKAFLMNRIGDTGLFLAMAMAVWFTGDLEFTTLFAVLPYLNSDIVAILGFLIIAAVIAKSGQFGLHAWLPDAMEGPTPVSALIHAATMVTAGIFLLLRFSPLFGSSIFLVWLGGITALFGAVYGYVQTDMKRTIAYSTTSQLGYMVLACGIGQYGLALAHLMNHAFFKALLFLSAGVVIHAVHDEQDVRRMGGLIRLMPITYVTTLIGSLSLVALPFLTGFYSKDYILQMAFGTIGYGMGLAAAYFTTFYSLKLLHRVFFVPPQSKIVLDAHEPTAWLLFPTITLTIASIFWGYLTQYHLLSSLSGHPTNALIASHLPWWIDFVPLAAFLVAPFMIQTNYSLPTLKFNVYPYLQLANITSRYFDNGFLAWFGPHGAVYFLNSFAARLDLLSSRFIPHLLLFPLLIAILLIP</sequence>
<dbReference type="Pfam" id="PF00361">
    <property type="entry name" value="Proton_antipo_M"/>
    <property type="match status" value="1"/>
</dbReference>
<dbReference type="InterPro" id="IPR001750">
    <property type="entry name" value="ND/Mrp_TM"/>
</dbReference>
<feature type="transmembrane region" description="Helical" evidence="7">
    <location>
        <begin position="272"/>
        <end position="295"/>
    </location>
</feature>
<dbReference type="GO" id="GO:0008137">
    <property type="term" value="F:NADH dehydrogenase (ubiquinone) activity"/>
    <property type="evidence" value="ECO:0007669"/>
    <property type="project" value="UniProtKB-EC"/>
</dbReference>
<feature type="transmembrane region" description="Helical" evidence="7">
    <location>
        <begin position="118"/>
        <end position="134"/>
    </location>
</feature>
<feature type="transmembrane region" description="Helical" evidence="7">
    <location>
        <begin position="87"/>
        <end position="106"/>
    </location>
</feature>
<feature type="transmembrane region" description="Helical" evidence="7">
    <location>
        <begin position="563"/>
        <end position="579"/>
    </location>
</feature>
<evidence type="ECO:0000256" key="7">
    <source>
        <dbReference type="RuleBase" id="RU003404"/>
    </source>
</evidence>
<comment type="similarity">
    <text evidence="7">Belongs to the complex I subunit 5 family.</text>
</comment>
<keyword evidence="7" id="KW-0813">Transport</keyword>
<comment type="function">
    <text evidence="7">Core subunit of the mitochondrial membrane respiratory chain NADH dehydrogenase (Complex I) which catalyzes electron transfer from NADH through the respiratory chain, using ubiquinone as an electron acceptor. Essential for the catalytic activity and assembly of complex I.</text>
</comment>
<dbReference type="EMBL" id="AY182007">
    <property type="protein sequence ID" value="AAO64966.1"/>
    <property type="molecule type" value="Genomic_DNA"/>
</dbReference>
<reference evidence="10" key="1">
    <citation type="submission" date="2002-11" db="EMBL/GenBank/DDBJ databases">
        <authorList>
            <person name="Lang F.B.F."/>
        </authorList>
    </citation>
    <scope>NUCLEOTIDE SEQUENCE</scope>
    <source>
        <strain evidence="10">JEL15</strain>
    </source>
</reference>
<evidence type="ECO:0000256" key="3">
    <source>
        <dbReference type="ARBA" id="ARBA00022692"/>
    </source>
</evidence>
<feature type="transmembrane region" description="Helical" evidence="7">
    <location>
        <begin position="205"/>
        <end position="227"/>
    </location>
</feature>
<dbReference type="EC" id="7.1.1.2" evidence="7"/>
<feature type="transmembrane region" description="Helical" evidence="7">
    <location>
        <begin position="57"/>
        <end position="75"/>
    </location>
</feature>
<keyword evidence="4 7" id="KW-1133">Transmembrane helix</keyword>
<keyword evidence="3 7" id="KW-0812">Transmembrane</keyword>
<evidence type="ECO:0000259" key="9">
    <source>
        <dbReference type="Pfam" id="PF00662"/>
    </source>
</evidence>
<evidence type="ECO:0000256" key="4">
    <source>
        <dbReference type="ARBA" id="ARBA00022989"/>
    </source>
</evidence>
<dbReference type="AlphaFoldDB" id="Q85MB6"/>
<dbReference type="GO" id="GO:0015990">
    <property type="term" value="P:electron transport coupled proton transport"/>
    <property type="evidence" value="ECO:0007669"/>
    <property type="project" value="TreeGrafter"/>
</dbReference>
<feature type="transmembrane region" description="Helical" evidence="7">
    <location>
        <begin position="334"/>
        <end position="351"/>
    </location>
</feature>
<feature type="transmembrane region" description="Helical" evidence="7">
    <location>
        <begin position="140"/>
        <end position="161"/>
    </location>
</feature>
<feature type="transmembrane region" description="Helical" evidence="7">
    <location>
        <begin position="486"/>
        <end position="505"/>
    </location>
</feature>
<keyword evidence="5 7" id="KW-0830">Ubiquinone</keyword>
<feature type="transmembrane region" description="Helical" evidence="7">
    <location>
        <begin position="311"/>
        <end position="328"/>
    </location>
</feature>
<dbReference type="NCBIfam" id="NF005141">
    <property type="entry name" value="PRK06590.1"/>
    <property type="match status" value="1"/>
</dbReference>
<feature type="domain" description="NADH:quinone oxidoreductase/Mrp antiporter transmembrane" evidence="8">
    <location>
        <begin position="135"/>
        <end position="407"/>
    </location>
</feature>
<dbReference type="InterPro" id="IPR003945">
    <property type="entry name" value="NU5C-like"/>
</dbReference>
<keyword evidence="7" id="KW-0520">NAD</keyword>